<dbReference type="EMBL" id="JAQQWK010000001">
    <property type="protein sequence ID" value="KAK8055693.1"/>
    <property type="molecule type" value="Genomic_DNA"/>
</dbReference>
<feature type="compositionally biased region" description="Gly residues" evidence="1">
    <location>
        <begin position="213"/>
        <end position="227"/>
    </location>
</feature>
<evidence type="ECO:0000313" key="4">
    <source>
        <dbReference type="Proteomes" id="UP001444661"/>
    </source>
</evidence>
<feature type="signal peptide" evidence="2">
    <location>
        <begin position="1"/>
        <end position="21"/>
    </location>
</feature>
<keyword evidence="2" id="KW-0732">Signal</keyword>
<feature type="compositionally biased region" description="Low complexity" evidence="1">
    <location>
        <begin position="149"/>
        <end position="162"/>
    </location>
</feature>
<organism evidence="3 4">
    <name type="scientific">Apiospora rasikravindrae</name>
    <dbReference type="NCBI Taxonomy" id="990691"/>
    <lineage>
        <taxon>Eukaryota</taxon>
        <taxon>Fungi</taxon>
        <taxon>Dikarya</taxon>
        <taxon>Ascomycota</taxon>
        <taxon>Pezizomycotina</taxon>
        <taxon>Sordariomycetes</taxon>
        <taxon>Xylariomycetidae</taxon>
        <taxon>Amphisphaeriales</taxon>
        <taxon>Apiosporaceae</taxon>
        <taxon>Apiospora</taxon>
    </lineage>
</organism>
<feature type="compositionally biased region" description="Low complexity" evidence="1">
    <location>
        <begin position="173"/>
        <end position="212"/>
    </location>
</feature>
<gene>
    <name evidence="3" type="ORF">PG993_000920</name>
</gene>
<evidence type="ECO:0000313" key="3">
    <source>
        <dbReference type="EMBL" id="KAK8055693.1"/>
    </source>
</evidence>
<feature type="compositionally biased region" description="Low complexity" evidence="1">
    <location>
        <begin position="228"/>
        <end position="238"/>
    </location>
</feature>
<name>A0ABR1U9Y4_9PEZI</name>
<protein>
    <recommendedName>
        <fullName evidence="5">Apple domain-containing protein</fullName>
    </recommendedName>
</protein>
<feature type="region of interest" description="Disordered" evidence="1">
    <location>
        <begin position="136"/>
        <end position="251"/>
    </location>
</feature>
<accession>A0ABR1U9Y4</accession>
<feature type="chain" id="PRO_5046026908" description="Apple domain-containing protein" evidence="2">
    <location>
        <begin position="22"/>
        <end position="510"/>
    </location>
</feature>
<evidence type="ECO:0000256" key="1">
    <source>
        <dbReference type="SAM" id="MobiDB-lite"/>
    </source>
</evidence>
<reference evidence="3 4" key="1">
    <citation type="submission" date="2023-01" db="EMBL/GenBank/DDBJ databases">
        <title>Analysis of 21 Apiospora genomes using comparative genomics revels a genus with tremendous synthesis potential of carbohydrate active enzymes and secondary metabolites.</title>
        <authorList>
            <person name="Sorensen T."/>
        </authorList>
    </citation>
    <scope>NUCLEOTIDE SEQUENCE [LARGE SCALE GENOMIC DNA]</scope>
    <source>
        <strain evidence="3 4">CBS 33761</strain>
    </source>
</reference>
<evidence type="ECO:0000256" key="2">
    <source>
        <dbReference type="SAM" id="SignalP"/>
    </source>
</evidence>
<sequence length="510" mass="52429">MARSSMRVGIALAITAHAVTGQWADVQNAMPAAQQVVGNGVFKDNPFLAADPAASAGNQAYVGGGGPNMVPMPAQPQGNGGGFFRDNPFLPVDPAASAGNNPIGGGGAPNPNMVPTQPQGNGGGFFKDNPFLPVDPSAGNDPIGGGGIPNPNMGGQEGQQGQMPGTAPPMPGGIPNMPGGIPDMNGGIPPMNGGTPPMNGGIPPMNGGIPPMAGGGSGGGSFNGNQGGSPNMGNSGNMGYSGLGGSSRPGQCPGTFPSEVEILKDNPGCPATRAKEPTRIEDLSFETAPICPDHDGKLYQSRGGATFMVQCCSHGGGEHLQTIITEDFRRCMGNCSATDECHSVQYTARPYGEPVGKCVMNKKGGFAKAACGVPDQHTYAFVVDPPAIEPVMAQLTVKCSTECPFGHGQPFKTDSGEIFQLTCGKRHGTRFIHRDNQPTMMDCMNNCGKLMHCDSVDYDIHRRICYYSNHKAEPTNEAALFASAYSMGCGICGDEQRAGCSCKSGGGMAR</sequence>
<keyword evidence="4" id="KW-1185">Reference proteome</keyword>
<comment type="caution">
    <text evidence="3">The sequence shown here is derived from an EMBL/GenBank/DDBJ whole genome shotgun (WGS) entry which is preliminary data.</text>
</comment>
<evidence type="ECO:0008006" key="5">
    <source>
        <dbReference type="Google" id="ProtNLM"/>
    </source>
</evidence>
<proteinExistence type="predicted"/>
<dbReference type="Proteomes" id="UP001444661">
    <property type="component" value="Unassembled WGS sequence"/>
</dbReference>